<organism evidence="2 3">
    <name type="scientific">Xanthomonas axonopodis pv. citri (strain 306)</name>
    <dbReference type="NCBI Taxonomy" id="190486"/>
    <lineage>
        <taxon>Bacteria</taxon>
        <taxon>Pseudomonadati</taxon>
        <taxon>Pseudomonadota</taxon>
        <taxon>Gammaproteobacteria</taxon>
        <taxon>Lysobacterales</taxon>
        <taxon>Lysobacteraceae</taxon>
        <taxon>Xanthomonas</taxon>
    </lineage>
</organism>
<dbReference type="AlphaFoldDB" id="A0AAI7ZGI3"/>
<evidence type="ECO:0000313" key="3">
    <source>
        <dbReference type="Proteomes" id="UP000000576"/>
    </source>
</evidence>
<sequence>MMRAMAVPRLRRAVARRTARVRRATILPVAPLEPQTVTHATHRRSADALTVLSDTACSDAMPALMHGLASNIQTMPATCRQSLAILVRRLAPRPNCVAAHVTAQSDHTTRLGSVMEDRFRARTVAAQAAPAPFWTRIPAIATYPLRGSALYALIALTLCGALLVLPGILKLVIAGVLGMATYTYAFDILRHTADGEPDAPRLGYNSFDSAVLRLILLAIALGIVIGAGAVIAGPFGLTIAYLGTMLLLPGMLISLAIDGSLRRALNPAVSIDMALRIGWPYLAAYGLLYVIQGSGTAAVFFAITYLPPLVRAATVMATSIWTLFASFHLLGYLVYQYHEELGYVPSSGEAHERRDPDQRLLDEAEQYVRDGHSDEAFQALRGAVRSRAVSLAVHELYQRLLRQHHRNDELREHTRQYINRLLQEKQERRALALQREALDIDARFTPLTPEQANLLAERAKMAGQFQLVTDGLLAAIAAWPRDPMLPAWSLDAGVLLAERFGRDDQARAVLQDAMDRCDDEALRAKLDAALKAVTIQPA</sequence>
<evidence type="ECO:0000256" key="1">
    <source>
        <dbReference type="SAM" id="Phobius"/>
    </source>
</evidence>
<gene>
    <name evidence="2" type="ordered locus">XAC2732</name>
</gene>
<feature type="transmembrane region" description="Helical" evidence="1">
    <location>
        <begin position="282"/>
        <end position="306"/>
    </location>
</feature>
<dbReference type="EMBL" id="AE008923">
    <property type="protein sequence ID" value="AAM37577.1"/>
    <property type="molecule type" value="Genomic_DNA"/>
</dbReference>
<protein>
    <submittedName>
        <fullName evidence="2">Uncharacterized protein</fullName>
    </submittedName>
</protein>
<keyword evidence="1" id="KW-1133">Transmembrane helix</keyword>
<name>A0AAI7ZGI3_XANAC</name>
<feature type="transmembrane region" description="Helical" evidence="1">
    <location>
        <begin position="210"/>
        <end position="233"/>
    </location>
</feature>
<proteinExistence type="predicted"/>
<feature type="transmembrane region" description="Helical" evidence="1">
    <location>
        <begin position="239"/>
        <end position="261"/>
    </location>
</feature>
<keyword evidence="1" id="KW-0812">Transmembrane</keyword>
<accession>A0AAI7ZGI3</accession>
<feature type="transmembrane region" description="Helical" evidence="1">
    <location>
        <begin position="148"/>
        <end position="165"/>
    </location>
</feature>
<keyword evidence="1" id="KW-0472">Membrane</keyword>
<dbReference type="Proteomes" id="UP000000576">
    <property type="component" value="Chromosome"/>
</dbReference>
<feature type="transmembrane region" description="Helical" evidence="1">
    <location>
        <begin position="312"/>
        <end position="335"/>
    </location>
</feature>
<reference evidence="2 3" key="1">
    <citation type="journal article" date="2002" name="Nature">
        <title>Comparison of the genomes of two Xanthomonas pathogens with differing host specificities.</title>
        <authorList>
            <person name="da Silva A.C."/>
            <person name="Ferro J.A."/>
            <person name="Reinach F.C."/>
            <person name="Farah C.S."/>
            <person name="Furlan L.R."/>
            <person name="Quaggio R.B."/>
            <person name="Monteiro-Vitorello C.B."/>
            <person name="Van Sluys M.A."/>
            <person name="Almeida N.F."/>
            <person name="Alves L.M."/>
            <person name="do Amaral A.M."/>
            <person name="Bertolini M.C."/>
            <person name="Camargo L.E."/>
            <person name="Camarotte G."/>
            <person name="Cannavan F."/>
            <person name="Cardozo J."/>
            <person name="Chambergo F."/>
            <person name="Ciapina L.P."/>
            <person name="Cicarelli R.M."/>
            <person name="Coutinho L.L."/>
            <person name="Cursino-Santos J.R."/>
            <person name="El-Dorry H."/>
            <person name="Faria J.B."/>
            <person name="Ferreira A.J."/>
            <person name="Ferreira R.C."/>
            <person name="Ferro M.I."/>
            <person name="Formighieri E.F."/>
            <person name="Franco M.C."/>
            <person name="Greggio C.C."/>
            <person name="Gruber A."/>
            <person name="Katsuyama A.M."/>
            <person name="Kishi L.T."/>
            <person name="Leite R.P."/>
            <person name="Lemos E.G."/>
            <person name="Lemos M.V."/>
            <person name="Locali E.C."/>
            <person name="Machado M.A."/>
            <person name="Madeira A.M."/>
            <person name="Martinez-Rossi N.M."/>
            <person name="Martins E.C."/>
            <person name="Meidanis J."/>
            <person name="Menck C.F."/>
            <person name="Miyaki C.Y."/>
            <person name="Moon D.H."/>
            <person name="Moreira L.M."/>
            <person name="Novo M.T."/>
            <person name="Okura V.K."/>
            <person name="Oliveira M.C."/>
            <person name="Oliveira V.R."/>
            <person name="Pereira H.A."/>
            <person name="Rossi A."/>
            <person name="Sena J.A."/>
            <person name="Silva C."/>
            <person name="de Souza R.F."/>
            <person name="Spinola L.A."/>
            <person name="Takita M.A."/>
            <person name="Tamura R.E."/>
            <person name="Teixeira E.C."/>
            <person name="Tezza R.I."/>
            <person name="Trindade dos Santos M."/>
            <person name="Truffi D."/>
            <person name="Tsai S.M."/>
            <person name="White F.F."/>
            <person name="Setubal J.C."/>
            <person name="Kitajima J.P."/>
        </authorList>
    </citation>
    <scope>NUCLEOTIDE SEQUENCE [LARGE SCALE GENOMIC DNA]</scope>
    <source>
        <strain evidence="2 3">306</strain>
    </source>
</reference>
<dbReference type="KEGG" id="xac:XAC2732"/>
<evidence type="ECO:0000313" key="2">
    <source>
        <dbReference type="EMBL" id="AAM37577.1"/>
    </source>
</evidence>